<dbReference type="Pfam" id="PF05159">
    <property type="entry name" value="Capsule_synth"/>
    <property type="match status" value="1"/>
</dbReference>
<sequence length="409" mass="45968">MSKRRFLLLQGVASPFFARLGDKLQEQGHSVFKINFNGGDLAYWGTRSAWSYRQDIKDLPDYLNQKYSQFAITDQILFGDCRPIHQVATSCAITPGIRTHVFEEGYFRPYWVTLEQGGVNKNSRLPRCSKWFWEVGKHVPEYQDGVAFSPSFRARVVHDVCYRLAGISNPILFSKYKTHKGVIAVVAGMAYARRFSQLLIKERQEAKKKIAKLLEEGVPYFFLPLQISDDAQITSHSSFSNMSEVILTVMTSFAKNVPANTSLVIKNHPLDYGLTNYAAVIKKLAKELCLENRIVYLESGDLNCLVQEALGVITVNSTVGSFALGLGCPTIALADAIYNLPDLTFQGALDDFWGTLIKPNAQLYQRFRNTVIHTTQINGGFYSKSSIKMAVENCLTTLTQRKTSLDLLL</sequence>
<dbReference type="Proteomes" id="UP000044071">
    <property type="component" value="Unassembled WGS sequence"/>
</dbReference>
<proteinExistence type="predicted"/>
<organism evidence="1 2">
    <name type="scientific">Legionella massiliensis</name>
    <dbReference type="NCBI Taxonomy" id="1034943"/>
    <lineage>
        <taxon>Bacteria</taxon>
        <taxon>Pseudomonadati</taxon>
        <taxon>Pseudomonadota</taxon>
        <taxon>Gammaproteobacteria</taxon>
        <taxon>Legionellales</taxon>
        <taxon>Legionellaceae</taxon>
        <taxon>Legionella</taxon>
    </lineage>
</organism>
<dbReference type="RefSeq" id="WP_043873523.1">
    <property type="nucleotide sequence ID" value="NZ_CCVW01000001.1"/>
</dbReference>
<dbReference type="OrthoDB" id="9794206at2"/>
<dbReference type="STRING" id="1034943.BN59_01404"/>
<dbReference type="AlphaFoldDB" id="A0A078KVU0"/>
<dbReference type="InterPro" id="IPR007833">
    <property type="entry name" value="Capsule_polysaccharide_synth"/>
</dbReference>
<evidence type="ECO:0000313" key="1">
    <source>
        <dbReference type="EMBL" id="CDZ77122.1"/>
    </source>
</evidence>
<name>A0A078KVU0_9GAMM</name>
<dbReference type="eggNOG" id="COG3562">
    <property type="taxonomic scope" value="Bacteria"/>
</dbReference>
<dbReference type="GO" id="GO:0015774">
    <property type="term" value="P:polysaccharide transport"/>
    <property type="evidence" value="ECO:0007669"/>
    <property type="project" value="InterPro"/>
</dbReference>
<dbReference type="EMBL" id="CCSB01000001">
    <property type="protein sequence ID" value="CDZ77122.1"/>
    <property type="molecule type" value="Genomic_DNA"/>
</dbReference>
<gene>
    <name evidence="1" type="ORF">BN59_01404</name>
</gene>
<keyword evidence="2" id="KW-1185">Reference proteome</keyword>
<dbReference type="CDD" id="cd16441">
    <property type="entry name" value="beta_Kdo_transferase_KpsS"/>
    <property type="match status" value="1"/>
</dbReference>
<dbReference type="GO" id="GO:0000271">
    <property type="term" value="P:polysaccharide biosynthetic process"/>
    <property type="evidence" value="ECO:0007669"/>
    <property type="project" value="InterPro"/>
</dbReference>
<accession>A0A078KVU0</accession>
<evidence type="ECO:0000313" key="2">
    <source>
        <dbReference type="Proteomes" id="UP000044071"/>
    </source>
</evidence>
<reference evidence="1 2" key="1">
    <citation type="submission" date="2014-06" db="EMBL/GenBank/DDBJ databases">
        <authorList>
            <person name="Urmite Genomes Urmite Genomes"/>
        </authorList>
    </citation>
    <scope>NUCLEOTIDE SEQUENCE [LARGE SCALE GENOMIC DNA]</scope>
</reference>
<protein>
    <submittedName>
        <fullName evidence="1">Capsule polysaccharide biosynthesis protein</fullName>
    </submittedName>
</protein>